<evidence type="ECO:0000259" key="5">
    <source>
        <dbReference type="Pfam" id="PF00125"/>
    </source>
</evidence>
<dbReference type="EMBL" id="LWDF02000121">
    <property type="protein sequence ID" value="KAE8257200.1"/>
    <property type="molecule type" value="Genomic_DNA"/>
</dbReference>
<dbReference type="AlphaFoldDB" id="A0A177TIB1"/>
<dbReference type="GO" id="GO:0046982">
    <property type="term" value="F:protein heterodimerization activity"/>
    <property type="evidence" value="ECO:0007669"/>
    <property type="project" value="InterPro"/>
</dbReference>
<comment type="caution">
    <text evidence="6">The sequence shown here is derived from an EMBL/GenBank/DDBJ whole genome shotgun (WGS) entry which is preliminary data.</text>
</comment>
<evidence type="ECO:0000313" key="7">
    <source>
        <dbReference type="Proteomes" id="UP000077521"/>
    </source>
</evidence>
<accession>A0A177TIB1</accession>
<name>A0A177TIB1_9BASI</name>
<dbReference type="GO" id="GO:0030527">
    <property type="term" value="F:structural constituent of chromatin"/>
    <property type="evidence" value="ECO:0007669"/>
    <property type="project" value="InterPro"/>
</dbReference>
<dbReference type="Gene3D" id="1.10.20.10">
    <property type="entry name" value="Histone, subunit A"/>
    <property type="match status" value="1"/>
</dbReference>
<dbReference type="SMART" id="SM00428">
    <property type="entry name" value="H3"/>
    <property type="match status" value="1"/>
</dbReference>
<sequence>MARTKVVARHSTVVAADHARAEQTSLSRMKVEISTFKGYTGAPDERPPWEAKDGTAALREMWRLMHTVELILPKAALQRLVKEIFLYYRPDFRIESRALAAIQEAMEAYLVNIFEDAQAAARHAGRITVFRSDIQLARRLRGDMPLRSDYRYCA</sequence>
<dbReference type="InterPro" id="IPR000164">
    <property type="entry name" value="Histone_H3/CENP-A"/>
</dbReference>
<dbReference type="Proteomes" id="UP000077521">
    <property type="component" value="Unassembled WGS sequence"/>
</dbReference>
<evidence type="ECO:0000313" key="6">
    <source>
        <dbReference type="EMBL" id="KAE8257200.1"/>
    </source>
</evidence>
<proteinExistence type="inferred from homology"/>
<feature type="domain" description="Core Histone H2A/H2B/H3" evidence="5">
    <location>
        <begin position="54"/>
        <end position="140"/>
    </location>
</feature>
<organism evidence="6 7">
    <name type="scientific">Tilletia indica</name>
    <dbReference type="NCBI Taxonomy" id="43049"/>
    <lineage>
        <taxon>Eukaryota</taxon>
        <taxon>Fungi</taxon>
        <taxon>Dikarya</taxon>
        <taxon>Basidiomycota</taxon>
        <taxon>Ustilaginomycotina</taxon>
        <taxon>Exobasidiomycetes</taxon>
        <taxon>Tilletiales</taxon>
        <taxon>Tilletiaceae</taxon>
        <taxon>Tilletia</taxon>
    </lineage>
</organism>
<dbReference type="InterPro" id="IPR009072">
    <property type="entry name" value="Histone-fold"/>
</dbReference>
<comment type="similarity">
    <text evidence="2">Belongs to the histone H3 family.</text>
</comment>
<evidence type="ECO:0000256" key="2">
    <source>
        <dbReference type="ARBA" id="ARBA00010343"/>
    </source>
</evidence>
<dbReference type="GO" id="GO:0000786">
    <property type="term" value="C:nucleosome"/>
    <property type="evidence" value="ECO:0007669"/>
    <property type="project" value="UniProtKB-KW"/>
</dbReference>
<dbReference type="InterPro" id="IPR007125">
    <property type="entry name" value="H2A/H2B/H3"/>
</dbReference>
<evidence type="ECO:0000256" key="4">
    <source>
        <dbReference type="ARBA" id="ARBA00023269"/>
    </source>
</evidence>
<dbReference type="PANTHER" id="PTHR11426">
    <property type="entry name" value="HISTONE H3"/>
    <property type="match status" value="1"/>
</dbReference>
<keyword evidence="3" id="KW-0158">Chromosome</keyword>
<comment type="subcellular location">
    <subcellularLocation>
        <location evidence="1">Chromosome</location>
    </subcellularLocation>
</comment>
<evidence type="ECO:0000256" key="1">
    <source>
        <dbReference type="ARBA" id="ARBA00004286"/>
    </source>
</evidence>
<keyword evidence="4" id="KW-0238">DNA-binding</keyword>
<keyword evidence="7" id="KW-1185">Reference proteome</keyword>
<gene>
    <name evidence="6" type="ORF">A4X13_0g2517</name>
</gene>
<reference evidence="6" key="1">
    <citation type="submission" date="2016-04" db="EMBL/GenBank/DDBJ databases">
        <authorList>
            <person name="Nguyen H.D."/>
            <person name="Samba Siva P."/>
            <person name="Cullis J."/>
            <person name="Levesque C.A."/>
            <person name="Hambleton S."/>
        </authorList>
    </citation>
    <scope>NUCLEOTIDE SEQUENCE</scope>
    <source>
        <strain evidence="6">DAOMC 236416</strain>
    </source>
</reference>
<dbReference type="PRINTS" id="PR00622">
    <property type="entry name" value="HISTONEH3"/>
</dbReference>
<protein>
    <recommendedName>
        <fullName evidence="5">Core Histone H2A/H2B/H3 domain-containing protein</fullName>
    </recommendedName>
</protein>
<dbReference type="SUPFAM" id="SSF47113">
    <property type="entry name" value="Histone-fold"/>
    <property type="match status" value="1"/>
</dbReference>
<dbReference type="Pfam" id="PF00125">
    <property type="entry name" value="Histone"/>
    <property type="match status" value="1"/>
</dbReference>
<dbReference type="GO" id="GO:0003677">
    <property type="term" value="F:DNA binding"/>
    <property type="evidence" value="ECO:0007669"/>
    <property type="project" value="InterPro"/>
</dbReference>
<evidence type="ECO:0000256" key="3">
    <source>
        <dbReference type="ARBA" id="ARBA00022454"/>
    </source>
</evidence>
<reference evidence="6" key="2">
    <citation type="journal article" date="2019" name="IMA Fungus">
        <title>Genome sequencing and comparison of five Tilletia species to identify candidate genes for the detection of regulated species infecting wheat.</title>
        <authorList>
            <person name="Nguyen H.D.T."/>
            <person name="Sultana T."/>
            <person name="Kesanakurti P."/>
            <person name="Hambleton S."/>
        </authorList>
    </citation>
    <scope>NUCLEOTIDE SEQUENCE</scope>
    <source>
        <strain evidence="6">DAOMC 236416</strain>
    </source>
</reference>
<keyword evidence="4" id="KW-0544">Nucleosome core</keyword>